<protein>
    <submittedName>
        <fullName evidence="8">Titin-like</fullName>
    </submittedName>
</protein>
<gene>
    <name evidence="8" type="ORF">ElyMa_004564900</name>
</gene>
<dbReference type="Proteomes" id="UP000762676">
    <property type="component" value="Unassembled WGS sequence"/>
</dbReference>
<sequence>KPQEERVQEIASGVMPQIGTHGDTDYVDLSVPGKFEKPVQLPQPTEDTSEEFTILTSPEEEEDITAVDIDIDIKQDEPRATEDVEFSLSEQEAPRFTQTLQREMVVYEGHSIDLVCVVVGKPVPTVTWYKEEEDITTSERYVSTYENGQCKLTINNITVEEEAEFICKAVNEAGSVTTFVDIFVEKNGSSSRMLVREEFYRMDIELEIHWRRRKPLETTSPRDNHVVCPAMPETHSTSGGKEGELGNVCSEIETNAGPFIGETLTALDNSAKLHSHGRAAEPSIMSSSSLVSQQPVRTVLDNLRRSPCVLPFKMPEKNIHVSPPEKPESPTPEVVKQPETAVEEKQQEPTEEEITQPQESLDEDITVSLIPSTEEEEQQPSSEAVTTETILVLDQPISIPETEEASAAPEISLVEETAEIVPSEIEPSEVAPSEIVPSEIEPSEISPKEQPEEETKQEVDLVQAPEDTVISVSAFESLIDEIDERVSEDITIEVLEKPEEAPIESIEQTFEFVEAEGQKPVFLQPLQNIEAVEGQQVRFETVVSGEPAPEVVWSLDGEIIRDSPVYRIESGPDGQCTLLLPESFPEDEGQYECCATNIHGTASTKADLYVQDLDISTQEVKQATTPEDCLVKASSPLPIDLSTNTPYQQKPLSKQPLSPEDDTFNDLAPIPSTNIETDEGNLITPSPNLGEEVSDDFEELEMVSERDDSTEELSVPEKPRTVSENVSHPILDKSKINDLTPNNITDDSETRSASLPQLSDSTDLDKVETTQDLTKDEPSTQELCESKPGDADDGADVSLQDGPNFRSLSGTMSESTSTFSMSTIAEVSEEDSISLSETSTRPTLSRDDVDALPTETDSDSLPKQGEETSEKPSTVLTHGRTKEHPDYKTVLTSYDKENDEVEDDIAETPGSHEQHPTGEVDSLSTKSPSLVSISDRTSLYGSTVSITTTDDVYTDDDIESSRQGSVLSSIEELAQPCSGPQDAAKIFSKLAVPLDIENNPAIVLEPESNQPSPHTSEIIPEMEGIEHVVDNSELLAPNLADTPKYKRAQDAQPFDIPSISVTDDTSEEVDYQDHSTAADKKPRDKLQNAKSLLSSLVSIDVNVNEGRADKIIRRLSKTPEMISVTRTLRESSLVPDQDDVWSSRRSSFYGEFDEIGPIVEHIPSPEMLRSRRPSLRRDSETVIKETVVSTPAVEVRAEETAYSDHESDSDSDLEEGDDTIMQINISFEGLRQRITSEKASRSEERRRSVSSMLDFSSQPEDVFQRSLSEPFSRRSSTTPVSDRLDSVEESVDLSGSFGPDDFQIPQVNVETEVEDTTDENIQETVLEVADKVFVTVRSEKLTNTVSDISIKIAARDLAPGLFQGGNFLGLPTFTPASETKRGPQEAKDEPHGATKEPQEAKEKHLEAQKEPQEAKDEPLEAQNEPQEAIEEPKKIKKEIQETKDEPQKASKEPQEAKDEPHETKNETMETKEELHEIKNEPQEAKEEPQETTKEPQGAKDEPQETKREIQEAKEEPQETTKEPQEAKDEPQQATKEPQEAKDEPQETTKEPQEAKDEPQDTTKEPQETKKEPQETKREIQEGEDEPTGVKKEPQEVEDESQKVKDEPLVSTATTSDTTTFALPETETFDTQKAISESDSLKGLTILAGENESTQIDFKDDKKATLDIEKEDSPSIISENIREEEEVTPRNDDKAESQQPTQEVKETSNSVASKQKETEVNVEAPDSKEQYSDLYTDSIDLAKANLSQPQSSDNTHNTYQHEESQLSITPVTQNIAQLDETDNTITFDQPGEKDNIDTSLLCEEEESFFDRGRTEVLAEKEESLSEKEKLVTAEIEKEEMSDEEKKELSPIPVEQPVVEEVQDERFAPVVKRTLQDINSHDGGQVRLEAEIEGLPSPTITWFKDGQVLHPSEEFDIAYSEEKVASLYIHDVLPEDAGTYVVQGINELGTVTSEATLHVDAAEVSDVSVEEISGLAPTFTVKPAFQTVDENETVTFTAVVEAVPQPEILWTKDNNPIPEDDTRFVTSVTKDDTFYTTTMEVKEATLQDAGTYKVTASNDLGDTSVTVSLIVNKTEEEKTDFRDQLSTTEFEIPDRPEEVEQKDFREVLQTEVKFAADVDAEAGVTEEAPEAEQVDFRDVLRGPHSAPEQQVEDIKEAPEFIQPIQDVEVREGEAATFECQVKGEPQPQVMWYHDQKPIKSDSVYQISPGEDGKFTLFISEVFPEDSGVYTARAFNDVSEMESSATLTVTGKNKMLP</sequence>
<evidence type="ECO:0000313" key="8">
    <source>
        <dbReference type="EMBL" id="GFS00815.1"/>
    </source>
</evidence>
<evidence type="ECO:0000256" key="2">
    <source>
        <dbReference type="ARBA" id="ARBA00006692"/>
    </source>
</evidence>
<feature type="compositionally biased region" description="Polar residues" evidence="6">
    <location>
        <begin position="833"/>
        <end position="843"/>
    </location>
</feature>
<feature type="compositionally biased region" description="Basic and acidic residues" evidence="6">
    <location>
        <begin position="1195"/>
        <end position="1208"/>
    </location>
</feature>
<feature type="compositionally biased region" description="Basic and acidic residues" evidence="6">
    <location>
        <begin position="1713"/>
        <end position="1730"/>
    </location>
</feature>
<dbReference type="PROSITE" id="PS50835">
    <property type="entry name" value="IG_LIKE"/>
    <property type="match status" value="5"/>
</dbReference>
<feature type="compositionally biased region" description="Basic and acidic residues" evidence="6">
    <location>
        <begin position="1378"/>
        <end position="1418"/>
    </location>
</feature>
<dbReference type="EMBL" id="BMAT01009188">
    <property type="protein sequence ID" value="GFS00815.1"/>
    <property type="molecule type" value="Genomic_DNA"/>
</dbReference>
<feature type="domain" description="Ig-like" evidence="7">
    <location>
        <begin position="2156"/>
        <end position="2245"/>
    </location>
</feature>
<evidence type="ECO:0000256" key="5">
    <source>
        <dbReference type="ARBA" id="ARBA00023319"/>
    </source>
</evidence>
<feature type="region of interest" description="Disordered" evidence="6">
    <location>
        <begin position="1044"/>
        <end position="1083"/>
    </location>
</feature>
<feature type="compositionally biased region" description="Low complexity" evidence="6">
    <location>
        <begin position="809"/>
        <end position="823"/>
    </location>
</feature>
<organism evidence="8 9">
    <name type="scientific">Elysia marginata</name>
    <dbReference type="NCBI Taxonomy" id="1093978"/>
    <lineage>
        <taxon>Eukaryota</taxon>
        <taxon>Metazoa</taxon>
        <taxon>Spiralia</taxon>
        <taxon>Lophotrochozoa</taxon>
        <taxon>Mollusca</taxon>
        <taxon>Gastropoda</taxon>
        <taxon>Heterobranchia</taxon>
        <taxon>Euthyneura</taxon>
        <taxon>Panpulmonata</taxon>
        <taxon>Sacoglossa</taxon>
        <taxon>Placobranchoidea</taxon>
        <taxon>Plakobranchidae</taxon>
        <taxon>Elysia</taxon>
    </lineage>
</organism>
<feature type="region of interest" description="Disordered" evidence="6">
    <location>
        <begin position="636"/>
        <end position="929"/>
    </location>
</feature>
<feature type="compositionally biased region" description="Polar residues" evidence="6">
    <location>
        <begin position="1628"/>
        <end position="1637"/>
    </location>
</feature>
<dbReference type="SUPFAM" id="SSF48726">
    <property type="entry name" value="Immunoglobulin"/>
    <property type="match status" value="5"/>
</dbReference>
<dbReference type="PANTHER" id="PTHR47633">
    <property type="entry name" value="IMMUNOGLOBULIN"/>
    <property type="match status" value="1"/>
</dbReference>
<feature type="domain" description="Ig-like" evidence="7">
    <location>
        <begin position="520"/>
        <end position="609"/>
    </location>
</feature>
<dbReference type="GO" id="GO:0005737">
    <property type="term" value="C:cytoplasm"/>
    <property type="evidence" value="ECO:0007669"/>
    <property type="project" value="UniProtKB-SubCell"/>
</dbReference>
<reference evidence="8 9" key="1">
    <citation type="journal article" date="2021" name="Elife">
        <title>Chloroplast acquisition without the gene transfer in kleptoplastic sea slugs, Plakobranchus ocellatus.</title>
        <authorList>
            <person name="Maeda T."/>
            <person name="Takahashi S."/>
            <person name="Yoshida T."/>
            <person name="Shimamura S."/>
            <person name="Takaki Y."/>
            <person name="Nagai Y."/>
            <person name="Toyoda A."/>
            <person name="Suzuki Y."/>
            <person name="Arimoto A."/>
            <person name="Ishii H."/>
            <person name="Satoh N."/>
            <person name="Nishiyama T."/>
            <person name="Hasebe M."/>
            <person name="Maruyama T."/>
            <person name="Minagawa J."/>
            <person name="Obokata J."/>
            <person name="Shigenobu S."/>
        </authorList>
    </citation>
    <scope>NUCLEOTIDE SEQUENCE [LARGE SCALE GENOMIC DNA]</scope>
</reference>
<feature type="non-terminal residue" evidence="8">
    <location>
        <position position="1"/>
    </location>
</feature>
<dbReference type="InterPro" id="IPR013783">
    <property type="entry name" value="Ig-like_fold"/>
</dbReference>
<evidence type="ECO:0000259" key="7">
    <source>
        <dbReference type="PROSITE" id="PS50835"/>
    </source>
</evidence>
<keyword evidence="5" id="KW-0393">Immunoglobulin domain</keyword>
<feature type="region of interest" description="Disordered" evidence="6">
    <location>
        <begin position="315"/>
        <end position="363"/>
    </location>
</feature>
<comment type="caution">
    <text evidence="8">The sequence shown here is derived from an EMBL/GenBank/DDBJ whole genome shotgun (WGS) entry which is preliminary data.</text>
</comment>
<dbReference type="SMART" id="SM00408">
    <property type="entry name" value="IGc2"/>
    <property type="match status" value="5"/>
</dbReference>
<feature type="compositionally biased region" description="Basic and acidic residues" evidence="6">
    <location>
        <begin position="1587"/>
        <end position="1607"/>
    </location>
</feature>
<proteinExistence type="inferred from homology"/>
<comment type="subcellular location">
    <subcellularLocation>
        <location evidence="1">Cytoplasm</location>
    </subcellularLocation>
</comment>
<evidence type="ECO:0000256" key="1">
    <source>
        <dbReference type="ARBA" id="ARBA00004496"/>
    </source>
</evidence>
<feature type="compositionally biased region" description="Polar residues" evidence="6">
    <location>
        <begin position="1696"/>
        <end position="1712"/>
    </location>
</feature>
<feature type="domain" description="Ig-like" evidence="7">
    <location>
        <begin position="1867"/>
        <end position="1956"/>
    </location>
</feature>
<keyword evidence="9" id="KW-1185">Reference proteome</keyword>
<feature type="region of interest" description="Disordered" evidence="6">
    <location>
        <begin position="420"/>
        <end position="462"/>
    </location>
</feature>
<evidence type="ECO:0000313" key="9">
    <source>
        <dbReference type="Proteomes" id="UP000762676"/>
    </source>
</evidence>
<feature type="compositionally biased region" description="Acidic residues" evidence="6">
    <location>
        <begin position="692"/>
        <end position="702"/>
    </location>
</feature>
<dbReference type="FunFam" id="2.60.40.10:FF:000425">
    <property type="entry name" value="Myosin light chain kinase"/>
    <property type="match status" value="2"/>
</dbReference>
<feature type="domain" description="Ig-like" evidence="7">
    <location>
        <begin position="94"/>
        <end position="177"/>
    </location>
</feature>
<feature type="compositionally biased region" description="Low complexity" evidence="6">
    <location>
        <begin position="1610"/>
        <end position="1619"/>
    </location>
</feature>
<dbReference type="FunFam" id="2.60.40.10:FF:000714">
    <property type="entry name" value="Titin novex-3"/>
    <property type="match status" value="1"/>
</dbReference>
<feature type="compositionally biased region" description="Basic and acidic residues" evidence="6">
    <location>
        <begin position="1071"/>
        <end position="1083"/>
    </location>
</feature>
<dbReference type="FunFam" id="2.60.40.10:FF:000080">
    <property type="entry name" value="Myosin light chain kinase, smooth muscle"/>
    <property type="match status" value="1"/>
</dbReference>
<feature type="compositionally biased region" description="Basic and acidic residues" evidence="6">
    <location>
        <begin position="1235"/>
        <end position="1247"/>
    </location>
</feature>
<feature type="compositionally biased region" description="Polar residues" evidence="6">
    <location>
        <begin position="1253"/>
        <end position="1280"/>
    </location>
</feature>
<evidence type="ECO:0000256" key="3">
    <source>
        <dbReference type="ARBA" id="ARBA00022490"/>
    </source>
</evidence>
<dbReference type="InterPro" id="IPR007110">
    <property type="entry name" value="Ig-like_dom"/>
</dbReference>
<evidence type="ECO:0000256" key="6">
    <source>
        <dbReference type="SAM" id="MobiDB-lite"/>
    </source>
</evidence>
<feature type="region of interest" description="Disordered" evidence="6">
    <location>
        <begin position="1235"/>
        <end position="1286"/>
    </location>
</feature>
<feature type="compositionally biased region" description="Basic and acidic residues" evidence="6">
    <location>
        <begin position="763"/>
        <end position="790"/>
    </location>
</feature>
<dbReference type="InterPro" id="IPR013098">
    <property type="entry name" value="Ig_I-set"/>
</dbReference>
<name>A0AAV4HSV7_9GAST</name>
<keyword evidence="3" id="KW-0963">Cytoplasm</keyword>
<feature type="domain" description="Ig-like" evidence="7">
    <location>
        <begin position="1975"/>
        <end position="2066"/>
    </location>
</feature>
<dbReference type="CDD" id="cd00096">
    <property type="entry name" value="Ig"/>
    <property type="match status" value="2"/>
</dbReference>
<feature type="region of interest" description="Disordered" evidence="6">
    <location>
        <begin position="1372"/>
        <end position="1766"/>
    </location>
</feature>
<keyword evidence="4" id="KW-1015">Disulfide bond</keyword>
<feature type="compositionally biased region" description="Basic and acidic residues" evidence="6">
    <location>
        <begin position="446"/>
        <end position="459"/>
    </location>
</feature>
<dbReference type="InterPro" id="IPR036179">
    <property type="entry name" value="Ig-like_dom_sf"/>
</dbReference>
<comment type="similarity">
    <text evidence="2">Belongs to the protein kinase superfamily. CAMK Ser/Thr protein kinase family.</text>
</comment>
<dbReference type="Pfam" id="PF07679">
    <property type="entry name" value="I-set"/>
    <property type="match status" value="5"/>
</dbReference>
<dbReference type="Gene3D" id="2.60.40.10">
    <property type="entry name" value="Immunoglobulins"/>
    <property type="match status" value="5"/>
</dbReference>
<dbReference type="InterPro" id="IPR003598">
    <property type="entry name" value="Ig_sub2"/>
</dbReference>
<evidence type="ECO:0000256" key="4">
    <source>
        <dbReference type="ARBA" id="ARBA00023157"/>
    </source>
</evidence>
<feature type="compositionally biased region" description="Polar residues" evidence="6">
    <location>
        <begin position="737"/>
        <end position="761"/>
    </location>
</feature>
<feature type="region of interest" description="Disordered" evidence="6">
    <location>
        <begin position="1195"/>
        <end position="1217"/>
    </location>
</feature>
<dbReference type="SMART" id="SM00409">
    <property type="entry name" value="IG"/>
    <property type="match status" value="5"/>
</dbReference>
<feature type="compositionally biased region" description="Basic and acidic residues" evidence="6">
    <location>
        <begin position="1686"/>
        <end position="1695"/>
    </location>
</feature>
<feature type="compositionally biased region" description="Polar residues" evidence="6">
    <location>
        <begin position="1744"/>
        <end position="1757"/>
    </location>
</feature>
<dbReference type="FunFam" id="2.60.40.10:FF:000032">
    <property type="entry name" value="palladin isoform X1"/>
    <property type="match status" value="1"/>
</dbReference>
<feature type="compositionally biased region" description="Basic and acidic residues" evidence="6">
    <location>
        <begin position="1430"/>
        <end position="1580"/>
    </location>
</feature>
<feature type="compositionally biased region" description="Low complexity" evidence="6">
    <location>
        <begin position="432"/>
        <end position="445"/>
    </location>
</feature>
<dbReference type="InterPro" id="IPR003599">
    <property type="entry name" value="Ig_sub"/>
</dbReference>
<feature type="compositionally biased region" description="Acidic residues" evidence="6">
    <location>
        <begin position="349"/>
        <end position="363"/>
    </location>
</feature>
<feature type="compositionally biased region" description="Polar residues" evidence="6">
    <location>
        <begin position="641"/>
        <end position="656"/>
    </location>
</feature>
<feature type="compositionally biased region" description="Basic and acidic residues" evidence="6">
    <location>
        <begin position="1656"/>
        <end position="1672"/>
    </location>
</feature>
<feature type="region of interest" description="Disordered" evidence="6">
    <location>
        <begin position="221"/>
        <end position="243"/>
    </location>
</feature>
<feature type="compositionally biased region" description="Basic and acidic residues" evidence="6">
    <location>
        <begin position="315"/>
        <end position="328"/>
    </location>
</feature>
<dbReference type="GO" id="GO:0004672">
    <property type="term" value="F:protein kinase activity"/>
    <property type="evidence" value="ECO:0007669"/>
    <property type="project" value="TreeGrafter"/>
</dbReference>
<accession>A0AAV4HSV7</accession>
<feature type="compositionally biased region" description="Acidic residues" evidence="6">
    <location>
        <begin position="897"/>
        <end position="906"/>
    </location>
</feature>